<dbReference type="SMART" id="SM00367">
    <property type="entry name" value="LRR_CC"/>
    <property type="match status" value="4"/>
</dbReference>
<dbReference type="GO" id="GO:0031146">
    <property type="term" value="P:SCF-dependent proteasomal ubiquitin-dependent protein catabolic process"/>
    <property type="evidence" value="ECO:0007669"/>
    <property type="project" value="TreeGrafter"/>
</dbReference>
<feature type="compositionally biased region" description="Acidic residues" evidence="1">
    <location>
        <begin position="514"/>
        <end position="525"/>
    </location>
</feature>
<feature type="region of interest" description="Disordered" evidence="1">
    <location>
        <begin position="1"/>
        <end position="80"/>
    </location>
</feature>
<gene>
    <name evidence="2" type="ORF">EC957_010018</name>
</gene>
<comment type="caution">
    <text evidence="2">The sequence shown here is derived from an EMBL/GenBank/DDBJ whole genome shotgun (WGS) entry which is preliminary data.</text>
</comment>
<evidence type="ECO:0000313" key="2">
    <source>
        <dbReference type="EMBL" id="KAF9551132.1"/>
    </source>
</evidence>
<proteinExistence type="predicted"/>
<feature type="region of interest" description="Disordered" evidence="1">
    <location>
        <begin position="161"/>
        <end position="234"/>
    </location>
</feature>
<dbReference type="SUPFAM" id="SSF52047">
    <property type="entry name" value="RNI-like"/>
    <property type="match status" value="1"/>
</dbReference>
<feature type="compositionally biased region" description="Low complexity" evidence="1">
    <location>
        <begin position="1"/>
        <end position="30"/>
    </location>
</feature>
<dbReference type="GO" id="GO:0019005">
    <property type="term" value="C:SCF ubiquitin ligase complex"/>
    <property type="evidence" value="ECO:0007669"/>
    <property type="project" value="TreeGrafter"/>
</dbReference>
<protein>
    <submittedName>
        <fullName evidence="2">Uncharacterized protein</fullName>
    </submittedName>
</protein>
<dbReference type="Proteomes" id="UP000723463">
    <property type="component" value="Unassembled WGS sequence"/>
</dbReference>
<reference evidence="2" key="1">
    <citation type="journal article" date="2020" name="Fungal Divers.">
        <title>Resolving the Mortierellaceae phylogeny through synthesis of multi-gene phylogenetics and phylogenomics.</title>
        <authorList>
            <person name="Vandepol N."/>
            <person name="Liber J."/>
            <person name="Desiro A."/>
            <person name="Na H."/>
            <person name="Kennedy M."/>
            <person name="Barry K."/>
            <person name="Grigoriev I.V."/>
            <person name="Miller A.N."/>
            <person name="O'Donnell K."/>
            <person name="Stajich J.E."/>
            <person name="Bonito G."/>
        </authorList>
    </citation>
    <scope>NUCLEOTIDE SEQUENCE</scope>
    <source>
        <strain evidence="2">NRRL 2591</strain>
    </source>
</reference>
<dbReference type="InterPro" id="IPR006553">
    <property type="entry name" value="Leu-rich_rpt_Cys-con_subtyp"/>
</dbReference>
<sequence length="684" mass="75612">MSTTGRTNSASTSASTAVTSASSFSTTTTTIPRLPGLSLAESQNHGHIDNHYGDGEHGTRRDRSNLIQDNSSLDPVAGGRGNSNPLSLQLQLQQIILQQTQQRQLAWLHLWQTDRAKALTSDRLHELDRQELGQWLVWKKREKARRLRELRRKRLEIAARQQMEQQQGREEAQVDGQGMTSSIGSSTQQRRPQEEEDREGDLRGREIRNATSRTHSRTRSESGPVMRGIGFDTDDGVLLSDSSDYEASDDETPLMKLVSRTCGQWIQVINLQQEMPYHQRVMTQSFMQHPATPARGTTLRSRTIQLLQQQQRQEEQQQDLIGGGGGRYGILGSVFQYLTRQQTPGTPIGAASEPERLLSRRDFVNDWTVKTIVDHCPGLCKLTLSECQDFAGCYQISDKGLTPLLKQCGSRLLQLRVSDCDNITSASVVALANHCPNTEWLDLCRTGALTEECLILLAERCTDLEWLNLARVSPGVPEPPLEDGLGGGGAEGDNTNNGDTGGGIDSDINGGPEIEQDHDEEVIDVDNEKTSVPSDGDRLVKEETSAETENQHQDQEEEEEKVKEDSITDRALALLCESCPNLQLLDLSYISTISNTAMESLSETAKSLVCLTIIGCPGITSQSLLYLARLRNSSGKLGCITMGDALGISERDIEQIMQGMLSGWQKSLVDETNLGEILGRSWDE</sequence>
<feature type="region of interest" description="Disordered" evidence="1">
    <location>
        <begin position="473"/>
        <end position="565"/>
    </location>
</feature>
<feature type="compositionally biased region" description="Basic and acidic residues" evidence="1">
    <location>
        <begin position="535"/>
        <end position="565"/>
    </location>
</feature>
<dbReference type="Gene3D" id="3.80.10.10">
    <property type="entry name" value="Ribonuclease Inhibitor"/>
    <property type="match status" value="2"/>
</dbReference>
<dbReference type="PANTHER" id="PTHR13318">
    <property type="entry name" value="PARTNER OF PAIRED, ISOFORM B-RELATED"/>
    <property type="match status" value="1"/>
</dbReference>
<feature type="compositionally biased region" description="Basic and acidic residues" evidence="1">
    <location>
        <begin position="44"/>
        <end position="64"/>
    </location>
</feature>
<dbReference type="EMBL" id="JAAAXW010000006">
    <property type="protein sequence ID" value="KAF9551132.1"/>
    <property type="molecule type" value="Genomic_DNA"/>
</dbReference>
<evidence type="ECO:0000313" key="3">
    <source>
        <dbReference type="Proteomes" id="UP000723463"/>
    </source>
</evidence>
<evidence type="ECO:0000256" key="1">
    <source>
        <dbReference type="SAM" id="MobiDB-lite"/>
    </source>
</evidence>
<organism evidence="2 3">
    <name type="scientific">Mortierella hygrophila</name>
    <dbReference type="NCBI Taxonomy" id="979708"/>
    <lineage>
        <taxon>Eukaryota</taxon>
        <taxon>Fungi</taxon>
        <taxon>Fungi incertae sedis</taxon>
        <taxon>Mucoromycota</taxon>
        <taxon>Mortierellomycotina</taxon>
        <taxon>Mortierellomycetes</taxon>
        <taxon>Mortierellales</taxon>
        <taxon>Mortierellaceae</taxon>
        <taxon>Mortierella</taxon>
    </lineage>
</organism>
<keyword evidence="3" id="KW-1185">Reference proteome</keyword>
<dbReference type="InterPro" id="IPR032675">
    <property type="entry name" value="LRR_dom_sf"/>
</dbReference>
<dbReference type="AlphaFoldDB" id="A0A9P6K8N0"/>
<accession>A0A9P6K8N0</accession>
<name>A0A9P6K8N0_9FUNG</name>
<feature type="compositionally biased region" description="Polar residues" evidence="1">
    <location>
        <begin position="178"/>
        <end position="187"/>
    </location>
</feature>